<keyword evidence="6" id="KW-1185">Reference proteome</keyword>
<dbReference type="SUPFAM" id="SSF81296">
    <property type="entry name" value="E set domains"/>
    <property type="match status" value="1"/>
</dbReference>
<evidence type="ECO:0000256" key="4">
    <source>
        <dbReference type="SAM" id="MobiDB-lite"/>
    </source>
</evidence>
<dbReference type="InterPro" id="IPR014756">
    <property type="entry name" value="Ig_E-set"/>
</dbReference>
<name>A0A504YYL5_FASGI</name>
<dbReference type="GO" id="GO:0007266">
    <property type="term" value="P:Rho protein signal transduction"/>
    <property type="evidence" value="ECO:0007669"/>
    <property type="project" value="InterPro"/>
</dbReference>
<comment type="similarity">
    <text evidence="2">Belongs to the Rho GDI family.</text>
</comment>
<comment type="caution">
    <text evidence="5">The sequence shown here is derived from an EMBL/GenBank/DDBJ whole genome shotgun (WGS) entry which is preliminary data.</text>
</comment>
<evidence type="ECO:0000313" key="6">
    <source>
        <dbReference type="Proteomes" id="UP000316759"/>
    </source>
</evidence>
<reference evidence="5 6" key="1">
    <citation type="submission" date="2019-04" db="EMBL/GenBank/DDBJ databases">
        <title>Annotation for the trematode Fasciola gigantica.</title>
        <authorList>
            <person name="Choi Y.-J."/>
        </authorList>
    </citation>
    <scope>NUCLEOTIDE SEQUENCE [LARGE SCALE GENOMIC DNA]</scope>
    <source>
        <strain evidence="5">Uganda_cow_1</strain>
    </source>
</reference>
<evidence type="ECO:0000256" key="3">
    <source>
        <dbReference type="ARBA" id="ARBA00022490"/>
    </source>
</evidence>
<dbReference type="OrthoDB" id="1683373at2759"/>
<evidence type="ECO:0000313" key="5">
    <source>
        <dbReference type="EMBL" id="TPP62888.1"/>
    </source>
</evidence>
<dbReference type="EMBL" id="SUNJ01006333">
    <property type="protein sequence ID" value="TPP62888.1"/>
    <property type="molecule type" value="Genomic_DNA"/>
</dbReference>
<protein>
    <submittedName>
        <fullName evidence="5">Uncharacterized protein</fullName>
    </submittedName>
</protein>
<dbReference type="Proteomes" id="UP000316759">
    <property type="component" value="Unassembled WGS sequence"/>
</dbReference>
<sequence length="47" mass="5422">MVGSYGPQKEPTEWKSETYIAPGGAKHRGTYNEKGWFRDIDKDEFIT</sequence>
<dbReference type="GO" id="GO:0005094">
    <property type="term" value="F:Rho GDP-dissociation inhibitor activity"/>
    <property type="evidence" value="ECO:0007669"/>
    <property type="project" value="InterPro"/>
</dbReference>
<gene>
    <name evidence="5" type="ORF">FGIG_00006</name>
</gene>
<evidence type="ECO:0000256" key="2">
    <source>
        <dbReference type="ARBA" id="ARBA00009758"/>
    </source>
</evidence>
<proteinExistence type="inferred from homology"/>
<dbReference type="GO" id="GO:0005737">
    <property type="term" value="C:cytoplasm"/>
    <property type="evidence" value="ECO:0007669"/>
    <property type="project" value="UniProtKB-SubCell"/>
</dbReference>
<dbReference type="InterPro" id="IPR000406">
    <property type="entry name" value="Rho_GDI"/>
</dbReference>
<comment type="subcellular location">
    <subcellularLocation>
        <location evidence="1">Cytoplasm</location>
    </subcellularLocation>
</comment>
<dbReference type="AlphaFoldDB" id="A0A504YYL5"/>
<dbReference type="Pfam" id="PF02115">
    <property type="entry name" value="Rho_GDI"/>
    <property type="match status" value="1"/>
</dbReference>
<evidence type="ECO:0000256" key="1">
    <source>
        <dbReference type="ARBA" id="ARBA00004496"/>
    </source>
</evidence>
<accession>A0A504YYL5</accession>
<dbReference type="InterPro" id="IPR024792">
    <property type="entry name" value="RhoGDI_dom_sf"/>
</dbReference>
<dbReference type="Gene3D" id="2.70.50.30">
    <property type="entry name" value="Coagulation Factor XIII, subunit A, domain 1"/>
    <property type="match status" value="1"/>
</dbReference>
<organism evidence="5 6">
    <name type="scientific">Fasciola gigantica</name>
    <name type="common">Giant liver fluke</name>
    <dbReference type="NCBI Taxonomy" id="46835"/>
    <lineage>
        <taxon>Eukaryota</taxon>
        <taxon>Metazoa</taxon>
        <taxon>Spiralia</taxon>
        <taxon>Lophotrochozoa</taxon>
        <taxon>Platyhelminthes</taxon>
        <taxon>Trematoda</taxon>
        <taxon>Digenea</taxon>
        <taxon>Plagiorchiida</taxon>
        <taxon>Echinostomata</taxon>
        <taxon>Echinostomatoidea</taxon>
        <taxon>Fasciolidae</taxon>
        <taxon>Fasciola</taxon>
    </lineage>
</organism>
<keyword evidence="3" id="KW-0963">Cytoplasm</keyword>
<feature type="region of interest" description="Disordered" evidence="4">
    <location>
        <begin position="1"/>
        <end position="22"/>
    </location>
</feature>